<name>A0A7C3RQM2_DICTH</name>
<evidence type="ECO:0000256" key="2">
    <source>
        <dbReference type="ARBA" id="ARBA00022691"/>
    </source>
</evidence>
<evidence type="ECO:0000259" key="6">
    <source>
        <dbReference type="PROSITE" id="PS51918"/>
    </source>
</evidence>
<dbReference type="InterPro" id="IPR006638">
    <property type="entry name" value="Elp3/MiaA/NifB-like_rSAM"/>
</dbReference>
<protein>
    <submittedName>
        <fullName evidence="7">Radical SAM protein</fullName>
    </submittedName>
</protein>
<proteinExistence type="predicted"/>
<evidence type="ECO:0000256" key="4">
    <source>
        <dbReference type="ARBA" id="ARBA00023004"/>
    </source>
</evidence>
<keyword evidence="5" id="KW-0411">Iron-sulfur</keyword>
<dbReference type="InterPro" id="IPR007197">
    <property type="entry name" value="rSAM"/>
</dbReference>
<dbReference type="PANTHER" id="PTHR43524">
    <property type="entry name" value="RADICAL SAM SUPERFAMILY PROTEIN"/>
    <property type="match status" value="1"/>
</dbReference>
<dbReference type="InterPro" id="IPR058240">
    <property type="entry name" value="rSAM_sf"/>
</dbReference>
<dbReference type="Gene3D" id="3.20.20.70">
    <property type="entry name" value="Aldolase class I"/>
    <property type="match status" value="1"/>
</dbReference>
<evidence type="ECO:0000256" key="5">
    <source>
        <dbReference type="ARBA" id="ARBA00023014"/>
    </source>
</evidence>
<dbReference type="EMBL" id="DTIN01000011">
    <property type="protein sequence ID" value="HFX13182.1"/>
    <property type="molecule type" value="Genomic_DNA"/>
</dbReference>
<sequence length="462" mass="53730">MNTGLKIKMYIGDILFENLFKYVSKNHEKRIPKLINLARKFSPDEGTDKILDTVEEYLCNEPAVKRLIHRAFTDYDPNYASRIFTNVILNVGFFWVYFDKNNQKKNIPTPYTILISPTMRCNLRCIGCYAGNYRKEDDLPPEVLERIIKEGEDIGTYFYTILGGEPFVYPELLDIVNRHKRSVFQIFTNATLLDEDKIERFWKSKNVVPVLSIEGGQEETDKRRGNGVYEKVIKAMDLLKEAGIPFGYSITLTRYNYDAVTKPEFYQWLADKGAFFGWTFLYMPVGKDDDPSLMPTPEQRAEYGKFIRKIRGHLPIFPMDFWNDAPYVGGCIAGGRKYLHINNKGEVEPCIFTHFAVDNIKEKSLIEVLNSDFFKEIRKRQPFHENLLLPCMIIDSPWILREIVAKTGAHPTHEGADDVITKFSNILDEYAKNLRRVLNPIWKEEFYGNIQEENTEEKIGVK</sequence>
<reference evidence="7" key="1">
    <citation type="journal article" date="2020" name="mSystems">
        <title>Genome- and Community-Level Interaction Insights into Carbon Utilization and Element Cycling Functions of Hydrothermarchaeota in Hydrothermal Sediment.</title>
        <authorList>
            <person name="Zhou Z."/>
            <person name="Liu Y."/>
            <person name="Xu W."/>
            <person name="Pan J."/>
            <person name="Luo Z.H."/>
            <person name="Li M."/>
        </authorList>
    </citation>
    <scope>NUCLEOTIDE SEQUENCE [LARGE SCALE GENOMIC DNA]</scope>
    <source>
        <strain evidence="7">SpSt-81</strain>
    </source>
</reference>
<evidence type="ECO:0000256" key="1">
    <source>
        <dbReference type="ARBA" id="ARBA00001966"/>
    </source>
</evidence>
<keyword evidence="4" id="KW-0408">Iron</keyword>
<dbReference type="GO" id="GO:0051536">
    <property type="term" value="F:iron-sulfur cluster binding"/>
    <property type="evidence" value="ECO:0007669"/>
    <property type="project" value="UniProtKB-KW"/>
</dbReference>
<dbReference type="InterPro" id="IPR023885">
    <property type="entry name" value="4Fe4S-binding_SPASM_dom"/>
</dbReference>
<organism evidence="7">
    <name type="scientific">Dictyoglomus thermophilum</name>
    <dbReference type="NCBI Taxonomy" id="14"/>
    <lineage>
        <taxon>Bacteria</taxon>
        <taxon>Pseudomonadati</taxon>
        <taxon>Dictyoglomota</taxon>
        <taxon>Dictyoglomia</taxon>
        <taxon>Dictyoglomales</taxon>
        <taxon>Dictyoglomaceae</taxon>
        <taxon>Dictyoglomus</taxon>
    </lineage>
</organism>
<dbReference type="PANTHER" id="PTHR43524:SF1">
    <property type="entry name" value="RADICAL SAM SUPERFAMILY PROTEIN"/>
    <property type="match status" value="1"/>
</dbReference>
<dbReference type="InterPro" id="IPR013785">
    <property type="entry name" value="Aldolase_TIM"/>
</dbReference>
<comment type="caution">
    <text evidence="7">The sequence shown here is derived from an EMBL/GenBank/DDBJ whole genome shotgun (WGS) entry which is preliminary data.</text>
</comment>
<evidence type="ECO:0000313" key="7">
    <source>
        <dbReference type="EMBL" id="HFX13182.1"/>
    </source>
</evidence>
<evidence type="ECO:0000256" key="3">
    <source>
        <dbReference type="ARBA" id="ARBA00022723"/>
    </source>
</evidence>
<gene>
    <name evidence="7" type="ORF">ENW00_03360</name>
</gene>
<dbReference type="CDD" id="cd21128">
    <property type="entry name" value="SPASM_rSAM"/>
    <property type="match status" value="1"/>
</dbReference>
<keyword evidence="3" id="KW-0479">Metal-binding</keyword>
<accession>A0A7C3RQM2</accession>
<dbReference type="GO" id="GO:0003824">
    <property type="term" value="F:catalytic activity"/>
    <property type="evidence" value="ECO:0007669"/>
    <property type="project" value="InterPro"/>
</dbReference>
<feature type="domain" description="Radical SAM core" evidence="6">
    <location>
        <begin position="105"/>
        <end position="314"/>
    </location>
</feature>
<dbReference type="Pfam" id="PF13186">
    <property type="entry name" value="SPASM"/>
    <property type="match status" value="1"/>
</dbReference>
<dbReference type="AlphaFoldDB" id="A0A7C3RQM2"/>
<dbReference type="GO" id="GO:0046872">
    <property type="term" value="F:metal ion binding"/>
    <property type="evidence" value="ECO:0007669"/>
    <property type="project" value="UniProtKB-KW"/>
</dbReference>
<dbReference type="SFLD" id="SFLDG01067">
    <property type="entry name" value="SPASM/twitch_domain_containing"/>
    <property type="match status" value="1"/>
</dbReference>
<dbReference type="SUPFAM" id="SSF102114">
    <property type="entry name" value="Radical SAM enzymes"/>
    <property type="match status" value="1"/>
</dbReference>
<dbReference type="Pfam" id="PF04055">
    <property type="entry name" value="Radical_SAM"/>
    <property type="match status" value="1"/>
</dbReference>
<dbReference type="SMART" id="SM00729">
    <property type="entry name" value="Elp3"/>
    <property type="match status" value="1"/>
</dbReference>
<dbReference type="CDD" id="cd01335">
    <property type="entry name" value="Radical_SAM"/>
    <property type="match status" value="1"/>
</dbReference>
<dbReference type="SFLD" id="SFLDG01386">
    <property type="entry name" value="main_SPASM_domain-containing"/>
    <property type="match status" value="1"/>
</dbReference>
<comment type="cofactor">
    <cofactor evidence="1">
        <name>[4Fe-4S] cluster</name>
        <dbReference type="ChEBI" id="CHEBI:49883"/>
    </cofactor>
</comment>
<dbReference type="PROSITE" id="PS51918">
    <property type="entry name" value="RADICAL_SAM"/>
    <property type="match status" value="1"/>
</dbReference>
<keyword evidence="2" id="KW-0949">S-adenosyl-L-methionine</keyword>
<dbReference type="SFLD" id="SFLDS00029">
    <property type="entry name" value="Radical_SAM"/>
    <property type="match status" value="1"/>
</dbReference>